<feature type="domain" description="Radical SAM core" evidence="10">
    <location>
        <begin position="61"/>
        <end position="277"/>
    </location>
</feature>
<dbReference type="Pfam" id="PF04055">
    <property type="entry name" value="Radical_SAM"/>
    <property type="match status" value="1"/>
</dbReference>
<evidence type="ECO:0000256" key="4">
    <source>
        <dbReference type="ARBA" id="ARBA00022691"/>
    </source>
</evidence>
<dbReference type="PANTHER" id="PTHR10949:SF0">
    <property type="entry name" value="LIPOYL SYNTHASE, MITOCHONDRIAL"/>
    <property type="match status" value="1"/>
</dbReference>
<dbReference type="GO" id="GO:0046872">
    <property type="term" value="F:metal ion binding"/>
    <property type="evidence" value="ECO:0007669"/>
    <property type="project" value="UniProtKB-KW"/>
</dbReference>
<dbReference type="InterPro" id="IPR013785">
    <property type="entry name" value="Aldolase_TIM"/>
</dbReference>
<dbReference type="NCBIfam" id="NF004019">
    <property type="entry name" value="PRK05481.1"/>
    <property type="match status" value="1"/>
</dbReference>
<feature type="binding site" evidence="9">
    <location>
        <position position="79"/>
    </location>
    <ligand>
        <name>[4Fe-4S] cluster</name>
        <dbReference type="ChEBI" id="CHEBI:49883"/>
        <label>2</label>
        <note>4Fe-4S-S-AdoMet</note>
    </ligand>
</feature>
<feature type="binding site" evidence="9">
    <location>
        <position position="288"/>
    </location>
    <ligand>
        <name>[4Fe-4S] cluster</name>
        <dbReference type="ChEBI" id="CHEBI:49883"/>
        <label>1</label>
    </ligand>
</feature>
<dbReference type="InterPro" id="IPR006638">
    <property type="entry name" value="Elp3/MiaA/NifB-like_rSAM"/>
</dbReference>
<keyword evidence="4 9" id="KW-0949">S-adenosyl-L-methionine</keyword>
<organism evidence="11 12">
    <name type="scientific">Sulfobacillus benefaciens</name>
    <dbReference type="NCBI Taxonomy" id="453960"/>
    <lineage>
        <taxon>Bacteria</taxon>
        <taxon>Bacillati</taxon>
        <taxon>Bacillota</taxon>
        <taxon>Clostridia</taxon>
        <taxon>Eubacteriales</taxon>
        <taxon>Clostridiales Family XVII. Incertae Sedis</taxon>
        <taxon>Sulfobacillus</taxon>
    </lineage>
</organism>
<dbReference type="InterPro" id="IPR003698">
    <property type="entry name" value="Lipoyl_synth"/>
</dbReference>
<evidence type="ECO:0000256" key="2">
    <source>
        <dbReference type="ARBA" id="ARBA00022490"/>
    </source>
</evidence>
<comment type="function">
    <text evidence="9">Catalyzes the radical-mediated insertion of two sulfur atoms into the C-6 and C-8 positions of the octanoyl moiety bound to the lipoyl domains of lipoate-dependent enzymes, thereby converting the octanoylated domains into lipoylated derivatives.</text>
</comment>
<evidence type="ECO:0000256" key="5">
    <source>
        <dbReference type="ARBA" id="ARBA00022723"/>
    </source>
</evidence>
<evidence type="ECO:0000259" key="10">
    <source>
        <dbReference type="PROSITE" id="PS51918"/>
    </source>
</evidence>
<feature type="binding site" evidence="9">
    <location>
        <position position="75"/>
    </location>
    <ligand>
        <name>[4Fe-4S] cluster</name>
        <dbReference type="ChEBI" id="CHEBI:49883"/>
        <label>2</label>
        <note>4Fe-4S-S-AdoMet</note>
    </ligand>
</feature>
<protein>
    <recommendedName>
        <fullName evidence="9">Lipoyl synthase</fullName>
        <ecNumber evidence="9">2.8.1.8</ecNumber>
    </recommendedName>
    <alternativeName>
        <fullName evidence="9">Lip-syn</fullName>
        <shortName evidence="9">LS</shortName>
    </alternativeName>
    <alternativeName>
        <fullName evidence="9">Lipoate synthase</fullName>
    </alternativeName>
    <alternativeName>
        <fullName evidence="9">Lipoic acid synthase</fullName>
    </alternativeName>
    <alternativeName>
        <fullName evidence="9">Sulfur insertion protein LipA</fullName>
    </alternativeName>
</protein>
<evidence type="ECO:0000256" key="1">
    <source>
        <dbReference type="ARBA" id="ARBA00022485"/>
    </source>
</evidence>
<comment type="caution">
    <text evidence="11">The sequence shown here is derived from an EMBL/GenBank/DDBJ whole genome shotgun (WGS) entry which is preliminary data.</text>
</comment>
<feature type="binding site" evidence="9">
    <location>
        <position position="49"/>
    </location>
    <ligand>
        <name>[4Fe-4S] cluster</name>
        <dbReference type="ChEBI" id="CHEBI:49883"/>
        <label>1</label>
    </ligand>
</feature>
<keyword evidence="2 9" id="KW-0963">Cytoplasm</keyword>
<evidence type="ECO:0000256" key="3">
    <source>
        <dbReference type="ARBA" id="ARBA00022679"/>
    </source>
</evidence>
<evidence type="ECO:0000256" key="8">
    <source>
        <dbReference type="ARBA" id="ARBA00047326"/>
    </source>
</evidence>
<dbReference type="GO" id="GO:0005737">
    <property type="term" value="C:cytoplasm"/>
    <property type="evidence" value="ECO:0007669"/>
    <property type="project" value="UniProtKB-SubCell"/>
</dbReference>
<comment type="catalytic activity">
    <reaction evidence="8 9">
        <text>[[Fe-S] cluster scaffold protein carrying a second [4Fe-4S](2+) cluster] + N(6)-octanoyl-L-lysyl-[protein] + 2 oxidized [2Fe-2S]-[ferredoxin] + 2 S-adenosyl-L-methionine + 4 H(+) = [[Fe-S] cluster scaffold protein] + N(6)-[(R)-dihydrolipoyl]-L-lysyl-[protein] + 4 Fe(3+) + 2 hydrogen sulfide + 2 5'-deoxyadenosine + 2 L-methionine + 2 reduced [2Fe-2S]-[ferredoxin]</text>
        <dbReference type="Rhea" id="RHEA:16585"/>
        <dbReference type="Rhea" id="RHEA-COMP:9928"/>
        <dbReference type="Rhea" id="RHEA-COMP:10000"/>
        <dbReference type="Rhea" id="RHEA-COMP:10001"/>
        <dbReference type="Rhea" id="RHEA-COMP:10475"/>
        <dbReference type="Rhea" id="RHEA-COMP:14568"/>
        <dbReference type="Rhea" id="RHEA-COMP:14569"/>
        <dbReference type="ChEBI" id="CHEBI:15378"/>
        <dbReference type="ChEBI" id="CHEBI:17319"/>
        <dbReference type="ChEBI" id="CHEBI:29034"/>
        <dbReference type="ChEBI" id="CHEBI:29919"/>
        <dbReference type="ChEBI" id="CHEBI:33722"/>
        <dbReference type="ChEBI" id="CHEBI:33737"/>
        <dbReference type="ChEBI" id="CHEBI:33738"/>
        <dbReference type="ChEBI" id="CHEBI:57844"/>
        <dbReference type="ChEBI" id="CHEBI:59789"/>
        <dbReference type="ChEBI" id="CHEBI:78809"/>
        <dbReference type="ChEBI" id="CHEBI:83100"/>
        <dbReference type="EC" id="2.8.1.8"/>
    </reaction>
</comment>
<dbReference type="PROSITE" id="PS51918">
    <property type="entry name" value="RADICAL_SAM"/>
    <property type="match status" value="1"/>
</dbReference>
<dbReference type="EMBL" id="PXYW01000004">
    <property type="protein sequence ID" value="PSR35093.1"/>
    <property type="molecule type" value="Genomic_DNA"/>
</dbReference>
<dbReference type="SFLD" id="SFLDG01058">
    <property type="entry name" value="lipoyl_synthase_like"/>
    <property type="match status" value="1"/>
</dbReference>
<dbReference type="GO" id="GO:0016992">
    <property type="term" value="F:lipoate synthase activity"/>
    <property type="evidence" value="ECO:0007669"/>
    <property type="project" value="UniProtKB-UniRule"/>
</dbReference>
<dbReference type="Gene3D" id="3.20.20.70">
    <property type="entry name" value="Aldolase class I"/>
    <property type="match status" value="1"/>
</dbReference>
<dbReference type="InterPro" id="IPR031691">
    <property type="entry name" value="LIAS_N"/>
</dbReference>
<dbReference type="NCBIfam" id="TIGR00510">
    <property type="entry name" value="lipA"/>
    <property type="match status" value="1"/>
</dbReference>
<keyword evidence="1 9" id="KW-0004">4Fe-4S</keyword>
<dbReference type="HAMAP" id="MF_00206">
    <property type="entry name" value="Lipoyl_synth"/>
    <property type="match status" value="1"/>
</dbReference>
<dbReference type="FunFam" id="3.20.20.70:FF:000040">
    <property type="entry name" value="Lipoyl synthase"/>
    <property type="match status" value="1"/>
</dbReference>
<dbReference type="SUPFAM" id="SSF102114">
    <property type="entry name" value="Radical SAM enzymes"/>
    <property type="match status" value="1"/>
</dbReference>
<comment type="similarity">
    <text evidence="9">Belongs to the radical SAM superfamily. Lipoyl synthase family.</text>
</comment>
<feature type="binding site" evidence="9">
    <location>
        <position position="82"/>
    </location>
    <ligand>
        <name>[4Fe-4S] cluster</name>
        <dbReference type="ChEBI" id="CHEBI:49883"/>
        <label>2</label>
        <note>4Fe-4S-S-AdoMet</note>
    </ligand>
</feature>
<keyword evidence="6 9" id="KW-0408">Iron</keyword>
<name>A0A2T2XKS5_9FIRM</name>
<dbReference type="AlphaFoldDB" id="A0A2T2XKS5"/>
<keyword evidence="5 9" id="KW-0479">Metal-binding</keyword>
<proteinExistence type="inferred from homology"/>
<feature type="binding site" evidence="9">
    <location>
        <position position="54"/>
    </location>
    <ligand>
        <name>[4Fe-4S] cluster</name>
        <dbReference type="ChEBI" id="CHEBI:49883"/>
        <label>1</label>
    </ligand>
</feature>
<evidence type="ECO:0000256" key="7">
    <source>
        <dbReference type="ARBA" id="ARBA00023014"/>
    </source>
</evidence>
<dbReference type="SMART" id="SM00729">
    <property type="entry name" value="Elp3"/>
    <property type="match status" value="1"/>
</dbReference>
<dbReference type="SFLD" id="SFLDF00271">
    <property type="entry name" value="lipoyl_synthase"/>
    <property type="match status" value="1"/>
</dbReference>
<comment type="pathway">
    <text evidence="9">Protein modification; protein lipoylation via endogenous pathway; protein N(6)-(lipoyl)lysine from octanoyl-[acyl-carrier-protein]: step 2/2.</text>
</comment>
<keyword evidence="7 9" id="KW-0411">Iron-sulfur</keyword>
<comment type="subcellular location">
    <subcellularLocation>
        <location evidence="9">Cytoplasm</location>
    </subcellularLocation>
</comment>
<dbReference type="GO" id="GO:0009249">
    <property type="term" value="P:protein lipoylation"/>
    <property type="evidence" value="ECO:0007669"/>
    <property type="project" value="UniProtKB-UniRule"/>
</dbReference>
<feature type="binding site" evidence="9">
    <location>
        <position position="60"/>
    </location>
    <ligand>
        <name>[4Fe-4S] cluster</name>
        <dbReference type="ChEBI" id="CHEBI:49883"/>
        <label>1</label>
    </ligand>
</feature>
<evidence type="ECO:0000313" key="11">
    <source>
        <dbReference type="EMBL" id="PSR35093.1"/>
    </source>
</evidence>
<dbReference type="SFLD" id="SFLDS00029">
    <property type="entry name" value="Radical_SAM"/>
    <property type="match status" value="1"/>
</dbReference>
<dbReference type="Pfam" id="PF16881">
    <property type="entry name" value="LIAS_N"/>
    <property type="match status" value="1"/>
</dbReference>
<dbReference type="InterPro" id="IPR007197">
    <property type="entry name" value="rSAM"/>
</dbReference>
<dbReference type="CDD" id="cd01335">
    <property type="entry name" value="Radical_SAM"/>
    <property type="match status" value="1"/>
</dbReference>
<dbReference type="InterPro" id="IPR058240">
    <property type="entry name" value="rSAM_sf"/>
</dbReference>
<evidence type="ECO:0000256" key="6">
    <source>
        <dbReference type="ARBA" id="ARBA00023004"/>
    </source>
</evidence>
<evidence type="ECO:0000313" key="12">
    <source>
        <dbReference type="Proteomes" id="UP000242972"/>
    </source>
</evidence>
<keyword evidence="3 9" id="KW-0808">Transferase</keyword>
<reference evidence="11 12" key="1">
    <citation type="journal article" date="2014" name="BMC Genomics">
        <title>Comparison of environmental and isolate Sulfobacillus genomes reveals diverse carbon, sulfur, nitrogen, and hydrogen metabolisms.</title>
        <authorList>
            <person name="Justice N.B."/>
            <person name="Norman A."/>
            <person name="Brown C.T."/>
            <person name="Singh A."/>
            <person name="Thomas B.C."/>
            <person name="Banfield J.F."/>
        </authorList>
    </citation>
    <scope>NUCLEOTIDE SEQUENCE [LARGE SCALE GENOMIC DNA]</scope>
    <source>
        <strain evidence="11">AMDSBA4</strain>
    </source>
</reference>
<dbReference type="PANTHER" id="PTHR10949">
    <property type="entry name" value="LIPOYL SYNTHASE"/>
    <property type="match status" value="1"/>
</dbReference>
<dbReference type="PIRSF" id="PIRSF005963">
    <property type="entry name" value="Lipoyl_synth"/>
    <property type="match status" value="1"/>
</dbReference>
<dbReference type="EC" id="2.8.1.8" evidence="9"/>
<dbReference type="GO" id="GO:0051539">
    <property type="term" value="F:4 iron, 4 sulfur cluster binding"/>
    <property type="evidence" value="ECO:0007669"/>
    <property type="project" value="UniProtKB-UniRule"/>
</dbReference>
<comment type="cofactor">
    <cofactor evidence="9">
        <name>[4Fe-4S] cluster</name>
        <dbReference type="ChEBI" id="CHEBI:49883"/>
    </cofactor>
    <text evidence="9">Binds 2 [4Fe-4S] clusters per subunit. One cluster is coordinated with 3 cysteines and an exchangeable S-adenosyl-L-methionine.</text>
</comment>
<gene>
    <name evidence="9 11" type="primary">lipA</name>
    <name evidence="11" type="ORF">C7B46_02780</name>
</gene>
<dbReference type="Proteomes" id="UP000242972">
    <property type="component" value="Unassembled WGS sequence"/>
</dbReference>
<dbReference type="UniPathway" id="UPA00538">
    <property type="reaction ID" value="UER00593"/>
</dbReference>
<dbReference type="NCBIfam" id="NF009544">
    <property type="entry name" value="PRK12928.1"/>
    <property type="match status" value="1"/>
</dbReference>
<evidence type="ECO:0000256" key="9">
    <source>
        <dbReference type="HAMAP-Rule" id="MF_00206"/>
    </source>
</evidence>
<sequence length="301" mass="34133">MESLPILHTERSEPRKQNLPPWLKIRLTQGANYTELKNLMRSQTLHTVCEEALCPNIFECWESRTATFLILGDICTRNCGFCAITTGRPTQLDREEPFRVAETVKTMGLNHVVITSVTRDDLKDGGAEIFARTIEEIRRTVPGCGIEVLTPDFLGNWDAVAAVTTARPDIYNHNTETVPRLYRRVRPKARYERTLELLQRVKDQDPTIVTKSGIMVGLGETREEIHEVLVDMRSHHIDVLTVGQYLRPDQKHLPVEKFYTPDEFLEIKSEAEELGFLHVESGPLVRSSYHAASQVPTSVGG</sequence>
<accession>A0A2T2XKS5</accession>